<evidence type="ECO:0000256" key="7">
    <source>
        <dbReference type="ARBA" id="ARBA00022490"/>
    </source>
</evidence>
<dbReference type="PANTHER" id="PTHR45726:SF3">
    <property type="entry name" value="LEUKOTRIENE A-4 HYDROLASE"/>
    <property type="match status" value="1"/>
</dbReference>
<name>A0ABT8LD85_9BACT</name>
<dbReference type="SUPFAM" id="SSF55486">
    <property type="entry name" value="Metalloproteases ('zincins'), catalytic domain"/>
    <property type="match status" value="1"/>
</dbReference>
<comment type="subcellular location">
    <subcellularLocation>
        <location evidence="3">Cytoplasm</location>
    </subcellularLocation>
</comment>
<evidence type="ECO:0000256" key="10">
    <source>
        <dbReference type="ARBA" id="ARBA00022801"/>
    </source>
</evidence>
<keyword evidence="8" id="KW-0645">Protease</keyword>
<dbReference type="Pfam" id="PF01433">
    <property type="entry name" value="Peptidase_M1"/>
    <property type="match status" value="1"/>
</dbReference>
<dbReference type="InterPro" id="IPR038502">
    <property type="entry name" value="M1_LTA-4_hydro/amino_C_sf"/>
</dbReference>
<comment type="catalytic activity">
    <reaction evidence="1">
        <text>Release of an N-terminal amino acid, Xaa-|-Yaa- from a peptide, amide or arylamide. Xaa is preferably Ala, but may be most amino acids including Pro (slow action). When a terminal hydrophobic residue is followed by a prolyl residue, the two may be released as an intact Xaa-Pro dipeptide.</text>
        <dbReference type="EC" id="3.4.11.2"/>
    </reaction>
</comment>
<dbReference type="PANTHER" id="PTHR45726">
    <property type="entry name" value="LEUKOTRIENE A-4 HYDROLASE"/>
    <property type="match status" value="1"/>
</dbReference>
<evidence type="ECO:0000256" key="8">
    <source>
        <dbReference type="ARBA" id="ARBA00022670"/>
    </source>
</evidence>
<dbReference type="InterPro" id="IPR042097">
    <property type="entry name" value="Aminopeptidase_N-like_N_sf"/>
</dbReference>
<dbReference type="InterPro" id="IPR045357">
    <property type="entry name" value="Aminopeptidase_N-like_N"/>
</dbReference>
<dbReference type="SUPFAM" id="SSF63737">
    <property type="entry name" value="Leukotriene A4 hydrolase N-terminal domain"/>
    <property type="match status" value="1"/>
</dbReference>
<evidence type="ECO:0000313" key="14">
    <source>
        <dbReference type="EMBL" id="MDN5215739.1"/>
    </source>
</evidence>
<reference evidence="14" key="1">
    <citation type="submission" date="2023-06" db="EMBL/GenBank/DDBJ databases">
        <title>Genomic of Agaribacillus aureum.</title>
        <authorList>
            <person name="Wang G."/>
        </authorList>
    </citation>
    <scope>NUCLEOTIDE SEQUENCE</scope>
    <source>
        <strain evidence="14">BMA12</strain>
    </source>
</reference>
<dbReference type="InterPro" id="IPR034015">
    <property type="entry name" value="M1_LTA4H"/>
</dbReference>
<dbReference type="InterPro" id="IPR049980">
    <property type="entry name" value="LTA4H_cat"/>
</dbReference>
<dbReference type="Gene3D" id="3.30.2010.30">
    <property type="match status" value="1"/>
</dbReference>
<dbReference type="Gene3D" id="1.10.390.10">
    <property type="entry name" value="Neutral Protease Domain 2"/>
    <property type="match status" value="1"/>
</dbReference>
<evidence type="ECO:0000256" key="5">
    <source>
        <dbReference type="ARBA" id="ARBA00012564"/>
    </source>
</evidence>
<dbReference type="InterPro" id="IPR027268">
    <property type="entry name" value="Peptidase_M4/M1_CTD_sf"/>
</dbReference>
<keyword evidence="11" id="KW-0862">Zinc</keyword>
<dbReference type="InterPro" id="IPR015211">
    <property type="entry name" value="Peptidase_M1_C"/>
</dbReference>
<dbReference type="Pfam" id="PF09127">
    <property type="entry name" value="Leuk-A4-hydro_C"/>
    <property type="match status" value="1"/>
</dbReference>
<keyword evidence="12" id="KW-0482">Metalloprotease</keyword>
<evidence type="ECO:0000256" key="11">
    <source>
        <dbReference type="ARBA" id="ARBA00022833"/>
    </source>
</evidence>
<comment type="cofactor">
    <cofactor evidence="2">
        <name>Zn(2+)</name>
        <dbReference type="ChEBI" id="CHEBI:29105"/>
    </cofactor>
</comment>
<dbReference type="InterPro" id="IPR016024">
    <property type="entry name" value="ARM-type_fold"/>
</dbReference>
<feature type="domain" description="Peptidase M1 leukotriene A4 hydrolase/aminopeptidase C-terminal" evidence="13">
    <location>
        <begin position="491"/>
        <end position="633"/>
    </location>
</feature>
<dbReference type="Proteomes" id="UP001172083">
    <property type="component" value="Unassembled WGS sequence"/>
</dbReference>
<dbReference type="PROSITE" id="PS51257">
    <property type="entry name" value="PROKAR_LIPOPROTEIN"/>
    <property type="match status" value="1"/>
</dbReference>
<evidence type="ECO:0000256" key="6">
    <source>
        <dbReference type="ARBA" id="ARBA00015611"/>
    </source>
</evidence>
<gene>
    <name evidence="14" type="ORF">QQ020_26915</name>
</gene>
<evidence type="ECO:0000313" key="15">
    <source>
        <dbReference type="Proteomes" id="UP001172083"/>
    </source>
</evidence>
<dbReference type="InterPro" id="IPR014782">
    <property type="entry name" value="Peptidase_M1_dom"/>
</dbReference>
<keyword evidence="7" id="KW-0963">Cytoplasm</keyword>
<protein>
    <recommendedName>
        <fullName evidence="6">Aminopeptidase N</fullName>
        <ecNumber evidence="5">3.4.11.2</ecNumber>
    </recommendedName>
</protein>
<dbReference type="EC" id="3.4.11.2" evidence="5"/>
<dbReference type="InterPro" id="IPR001930">
    <property type="entry name" value="Peptidase_M1"/>
</dbReference>
<comment type="caution">
    <text evidence="14">The sequence shown here is derived from an EMBL/GenBank/DDBJ whole genome shotgun (WGS) entry which is preliminary data.</text>
</comment>
<proteinExistence type="inferred from homology"/>
<dbReference type="Pfam" id="PF17900">
    <property type="entry name" value="Peptidase_M1_N"/>
    <property type="match status" value="1"/>
</dbReference>
<keyword evidence="15" id="KW-1185">Reference proteome</keyword>
<evidence type="ECO:0000256" key="3">
    <source>
        <dbReference type="ARBA" id="ARBA00004496"/>
    </source>
</evidence>
<dbReference type="SMART" id="SM01263">
    <property type="entry name" value="Leuk-A4-hydro_C"/>
    <property type="match status" value="1"/>
</dbReference>
<dbReference type="CDD" id="cd09599">
    <property type="entry name" value="M1_LTA4H"/>
    <property type="match status" value="1"/>
</dbReference>
<dbReference type="RefSeq" id="WP_346761077.1">
    <property type="nucleotide sequence ID" value="NZ_JAUJEB010000007.1"/>
</dbReference>
<dbReference type="EMBL" id="JAUJEB010000007">
    <property type="protein sequence ID" value="MDN5215739.1"/>
    <property type="molecule type" value="Genomic_DNA"/>
</dbReference>
<organism evidence="14 15">
    <name type="scientific">Agaribacillus aureus</name>
    <dbReference type="NCBI Taxonomy" id="3051825"/>
    <lineage>
        <taxon>Bacteria</taxon>
        <taxon>Pseudomonadati</taxon>
        <taxon>Bacteroidota</taxon>
        <taxon>Cytophagia</taxon>
        <taxon>Cytophagales</taxon>
        <taxon>Splendidivirgaceae</taxon>
        <taxon>Agaribacillus</taxon>
    </lineage>
</organism>
<sequence>MNKINLVIGMALILFWVGCHQNKNEENSNQEVKMEDIIINDIHTYAKPEEAVVTHLDWEAEIDFEKKKIIGKAALTIKKADDAKYLILDTKGLYIEKVTLDASPDQVTFSLGDQDQWKGAPLTINIKPNTAVVNVYYVTGESAEALQWLDPSQTSGGEQPFLFTQSQAILARSWVPIQDSPGIRFTYTANVKVPAGLIALMSAQNPQEKSEDGLYTFTMTQPIPAYLLALSVGDLTFQPISDRTGVYAEPALIDKAVYEFGELEEMVQAAESLYGPYRWDRYDLLVLPPSFPFGGMENPRLTFATPTILAGDRSLTSLVAHELAHSWSGNLVTNGTWNDFWINEGFTVYFEHRIMEKLYGKDYSEMLASLAMQGLEEEVSRMITEGNGIDTKLKLNLEGRSPDDGVTTIAYDKGYFFLRQIEETVGRDVFDSFLQKYFADNAFKVMTTERFITYLNENLIRKNDLDPIDETCRQWIYEEGLPQEKPTPVSGRFDSVSQVLDHWVKNGNLEITEGGSAETAKWSTHEWLHFLRNLPKDMTADQMKSLDDNFHFAESGNAEILAAWFEHVIRHQYEANYARLEDFLIHTGRRKFLMPLYTEMAKSVDGKERAINIYKKARPNYHFVSTNSIDALLNWEES</sequence>
<dbReference type="SUPFAM" id="SSF48371">
    <property type="entry name" value="ARM repeat"/>
    <property type="match status" value="1"/>
</dbReference>
<evidence type="ECO:0000256" key="9">
    <source>
        <dbReference type="ARBA" id="ARBA00022723"/>
    </source>
</evidence>
<accession>A0ABT8LD85</accession>
<dbReference type="Gene3D" id="1.25.40.320">
    <property type="entry name" value="Peptidase M1, leukotriene A4 hydrolase/aminopeptidase C-terminal domain"/>
    <property type="match status" value="1"/>
</dbReference>
<evidence type="ECO:0000256" key="4">
    <source>
        <dbReference type="ARBA" id="ARBA00010136"/>
    </source>
</evidence>
<keyword evidence="9" id="KW-0479">Metal-binding</keyword>
<evidence type="ECO:0000256" key="1">
    <source>
        <dbReference type="ARBA" id="ARBA00000098"/>
    </source>
</evidence>
<dbReference type="PRINTS" id="PR00756">
    <property type="entry name" value="ALADIPTASE"/>
</dbReference>
<keyword evidence="10" id="KW-0378">Hydrolase</keyword>
<comment type="similarity">
    <text evidence="4">Belongs to the peptidase M1 family.</text>
</comment>
<dbReference type="Gene3D" id="2.60.40.1730">
    <property type="entry name" value="tricorn interacting facor f3 domain"/>
    <property type="match status" value="1"/>
</dbReference>
<evidence type="ECO:0000259" key="13">
    <source>
        <dbReference type="SMART" id="SM01263"/>
    </source>
</evidence>
<evidence type="ECO:0000256" key="12">
    <source>
        <dbReference type="ARBA" id="ARBA00023049"/>
    </source>
</evidence>
<evidence type="ECO:0000256" key="2">
    <source>
        <dbReference type="ARBA" id="ARBA00001947"/>
    </source>
</evidence>